<dbReference type="InterPro" id="IPR000589">
    <property type="entry name" value="Ribosomal_uS15"/>
</dbReference>
<comment type="subunit">
    <text evidence="3 4">Part of the 30S ribosomal subunit. Forms a bridge to the 50S subunit in the 70S ribosome, contacting the 23S rRNA.</text>
</comment>
<dbReference type="SUPFAM" id="SSF47060">
    <property type="entry name" value="S15/NS1 RNA-binding domain"/>
    <property type="match status" value="1"/>
</dbReference>
<dbReference type="GO" id="GO:0022627">
    <property type="term" value="C:cytosolic small ribosomal subunit"/>
    <property type="evidence" value="ECO:0007669"/>
    <property type="project" value="TreeGrafter"/>
</dbReference>
<keyword evidence="8" id="KW-1185">Reference proteome</keyword>
<reference evidence="7 8" key="1">
    <citation type="submission" date="2017-02" db="EMBL/GenBank/DDBJ databases">
        <authorList>
            <person name="Peterson S.W."/>
        </authorList>
    </citation>
    <scope>NUCLEOTIDE SEQUENCE [LARGE SCALE GENOMIC DNA]</scope>
    <source>
        <strain evidence="7 8">ATCC BAA-908</strain>
    </source>
</reference>
<dbReference type="InterPro" id="IPR005290">
    <property type="entry name" value="Ribosomal_uS15_bac-type"/>
</dbReference>
<dbReference type="Proteomes" id="UP000190423">
    <property type="component" value="Unassembled WGS sequence"/>
</dbReference>
<evidence type="ECO:0000313" key="8">
    <source>
        <dbReference type="Proteomes" id="UP000190423"/>
    </source>
</evidence>
<dbReference type="GO" id="GO:0003735">
    <property type="term" value="F:structural constituent of ribosome"/>
    <property type="evidence" value="ECO:0007669"/>
    <property type="project" value="InterPro"/>
</dbReference>
<evidence type="ECO:0000256" key="1">
    <source>
        <dbReference type="ARBA" id="ARBA00022980"/>
    </source>
</evidence>
<dbReference type="STRING" id="261392.SAMN02745149_01326"/>
<feature type="region of interest" description="Disordered" evidence="6">
    <location>
        <begin position="1"/>
        <end position="21"/>
    </location>
</feature>
<dbReference type="PANTHER" id="PTHR23321:SF26">
    <property type="entry name" value="SMALL RIBOSOMAL SUBUNIT PROTEIN US15M"/>
    <property type="match status" value="1"/>
</dbReference>
<evidence type="ECO:0000256" key="4">
    <source>
        <dbReference type="HAMAP-Rule" id="MF_01343"/>
    </source>
</evidence>
<evidence type="ECO:0000256" key="5">
    <source>
        <dbReference type="RuleBase" id="RU003919"/>
    </source>
</evidence>
<dbReference type="OrthoDB" id="9799262at2"/>
<protein>
    <recommendedName>
        <fullName evidence="4">Small ribosomal subunit protein uS15</fullName>
    </recommendedName>
</protein>
<name>A0A1T4KV03_TREPO</name>
<evidence type="ECO:0000256" key="3">
    <source>
        <dbReference type="ARBA" id="ARBA00064542"/>
    </source>
</evidence>
<dbReference type="HAMAP" id="MF_01343_B">
    <property type="entry name" value="Ribosomal_uS15_B"/>
    <property type="match status" value="1"/>
</dbReference>
<dbReference type="Gene3D" id="6.10.250.3130">
    <property type="match status" value="1"/>
</dbReference>
<dbReference type="Gene3D" id="1.10.287.10">
    <property type="entry name" value="S15/NS1, RNA-binding"/>
    <property type="match status" value="1"/>
</dbReference>
<dbReference type="SMART" id="SM01387">
    <property type="entry name" value="Ribosomal_S15"/>
    <property type="match status" value="1"/>
</dbReference>
<keyword evidence="4" id="KW-0694">RNA-binding</keyword>
<evidence type="ECO:0000256" key="2">
    <source>
        <dbReference type="ARBA" id="ARBA00023274"/>
    </source>
</evidence>
<dbReference type="RefSeq" id="WP_078933238.1">
    <property type="nucleotide sequence ID" value="NZ_FUWG01000009.1"/>
</dbReference>
<keyword evidence="2 4" id="KW-0687">Ribonucleoprotein</keyword>
<keyword evidence="4" id="KW-0699">rRNA-binding</keyword>
<dbReference type="FunFam" id="1.10.287.10:FF:000002">
    <property type="entry name" value="30S ribosomal protein S15"/>
    <property type="match status" value="1"/>
</dbReference>
<dbReference type="InterPro" id="IPR009068">
    <property type="entry name" value="uS15_NS1_RNA-bd_sf"/>
</dbReference>
<organism evidence="7 8">
    <name type="scientific">Treponema porcinum</name>
    <dbReference type="NCBI Taxonomy" id="261392"/>
    <lineage>
        <taxon>Bacteria</taxon>
        <taxon>Pseudomonadati</taxon>
        <taxon>Spirochaetota</taxon>
        <taxon>Spirochaetia</taxon>
        <taxon>Spirochaetales</taxon>
        <taxon>Treponemataceae</taxon>
        <taxon>Treponema</taxon>
    </lineage>
</organism>
<dbReference type="Pfam" id="PF00312">
    <property type="entry name" value="Ribosomal_S15"/>
    <property type="match status" value="1"/>
</dbReference>
<evidence type="ECO:0000256" key="6">
    <source>
        <dbReference type="SAM" id="MobiDB-lite"/>
    </source>
</evidence>
<dbReference type="AlphaFoldDB" id="A0A1T4KV03"/>
<gene>
    <name evidence="4" type="primary">rpsO</name>
    <name evidence="7" type="ORF">SAMN02745149_01326</name>
</gene>
<comment type="function">
    <text evidence="4">Forms an intersubunit bridge (bridge B4) with the 23S rRNA of the 50S subunit in the ribosome.</text>
</comment>
<comment type="similarity">
    <text evidence="4 5">Belongs to the universal ribosomal protein uS15 family.</text>
</comment>
<feature type="compositionally biased region" description="Polar residues" evidence="6">
    <location>
        <begin position="1"/>
        <end position="12"/>
    </location>
</feature>
<dbReference type="GO" id="GO:0006412">
    <property type="term" value="P:translation"/>
    <property type="evidence" value="ECO:0007669"/>
    <property type="project" value="UniProtKB-UniRule"/>
</dbReference>
<comment type="function">
    <text evidence="4">One of the primary rRNA binding proteins, it binds directly to 16S rRNA where it helps nucleate assembly of the platform of the 30S subunit by binding and bridging several RNA helices of the 16S rRNA.</text>
</comment>
<proteinExistence type="inferred from homology"/>
<accession>A0A1T4KV03</accession>
<sequence length="89" mass="10162">MALTKETTSSIVSKYGSKEKDTGSVKVQIALLTERTKQLTEHTKNFPKDAGAKRALLKVVGQRRKMLKYFERTDLEGYRAFIKELGLRK</sequence>
<dbReference type="NCBIfam" id="TIGR00952">
    <property type="entry name" value="S15_bact"/>
    <property type="match status" value="1"/>
</dbReference>
<dbReference type="GeneID" id="78316623"/>
<keyword evidence="1 4" id="KW-0689">Ribosomal protein</keyword>
<dbReference type="GO" id="GO:0019843">
    <property type="term" value="F:rRNA binding"/>
    <property type="evidence" value="ECO:0007669"/>
    <property type="project" value="UniProtKB-UniRule"/>
</dbReference>
<dbReference type="EMBL" id="FUWG01000009">
    <property type="protein sequence ID" value="SJZ46226.1"/>
    <property type="molecule type" value="Genomic_DNA"/>
</dbReference>
<dbReference type="CDD" id="cd00353">
    <property type="entry name" value="Ribosomal_S15p_S13e"/>
    <property type="match status" value="1"/>
</dbReference>
<dbReference type="PANTHER" id="PTHR23321">
    <property type="entry name" value="RIBOSOMAL PROTEIN S15, BACTERIAL AND ORGANELLAR"/>
    <property type="match status" value="1"/>
</dbReference>
<evidence type="ECO:0000313" key="7">
    <source>
        <dbReference type="EMBL" id="SJZ46226.1"/>
    </source>
</evidence>